<dbReference type="SMART" id="SM00382">
    <property type="entry name" value="AAA"/>
    <property type="match status" value="1"/>
</dbReference>
<dbReference type="Gene3D" id="1.10.3710.10">
    <property type="entry name" value="DNA polymerase III clamp loader subunits, C-terminal domain"/>
    <property type="match status" value="1"/>
</dbReference>
<keyword evidence="8" id="KW-0067">ATP-binding</keyword>
<evidence type="ECO:0000256" key="2">
    <source>
        <dbReference type="ARBA" id="ARBA00022705"/>
    </source>
</evidence>
<accession>A0A4T0H6B5</accession>
<evidence type="ECO:0000256" key="6">
    <source>
        <dbReference type="ARBA" id="ARBA00022771"/>
    </source>
</evidence>
<dbReference type="InterPro" id="IPR003593">
    <property type="entry name" value="AAA+_ATPase"/>
</dbReference>
<dbReference type="GO" id="GO:0000731">
    <property type="term" value="P:DNA synthesis involved in DNA repair"/>
    <property type="evidence" value="ECO:0007669"/>
    <property type="project" value="TreeGrafter"/>
</dbReference>
<dbReference type="Gene3D" id="1.20.272.10">
    <property type="match status" value="1"/>
</dbReference>
<keyword evidence="2" id="KW-0235">DNA replication</keyword>
<dbReference type="EMBL" id="SPOF01000029">
    <property type="protein sequence ID" value="TIB10673.1"/>
    <property type="molecule type" value="Genomic_DNA"/>
</dbReference>
<dbReference type="CDD" id="cd00009">
    <property type="entry name" value="AAA"/>
    <property type="match status" value="1"/>
</dbReference>
<reference evidence="13 14" key="1">
    <citation type="submission" date="2019-03" db="EMBL/GenBank/DDBJ databases">
        <title>Sequencing 23 genomes of Wallemia ichthyophaga.</title>
        <authorList>
            <person name="Gostincar C."/>
        </authorList>
    </citation>
    <scope>NUCLEOTIDE SEQUENCE [LARGE SCALE GENOMIC DNA]</scope>
    <source>
        <strain evidence="13 14">EXF-8621</strain>
    </source>
</reference>
<dbReference type="SMART" id="SM00734">
    <property type="entry name" value="ZnF_Rad18"/>
    <property type="match status" value="1"/>
</dbReference>
<dbReference type="AlphaFoldDB" id="A0A4T0H6B5"/>
<dbReference type="InterPro" id="IPR003959">
    <property type="entry name" value="ATPase_AAA_core"/>
</dbReference>
<dbReference type="PANTHER" id="PTHR13779">
    <property type="entry name" value="WERNER HELICASE-INTERACTING PROTEIN 1 FAMILY MEMBER"/>
    <property type="match status" value="1"/>
</dbReference>
<dbReference type="Pfam" id="PF00004">
    <property type="entry name" value="AAA"/>
    <property type="match status" value="1"/>
</dbReference>
<dbReference type="GO" id="GO:0008270">
    <property type="term" value="F:zinc ion binding"/>
    <property type="evidence" value="ECO:0007669"/>
    <property type="project" value="UniProtKB-KW"/>
</dbReference>
<proteinExistence type="inferred from homology"/>
<dbReference type="Gene3D" id="1.10.8.60">
    <property type="match status" value="1"/>
</dbReference>
<comment type="similarity">
    <text evidence="1">Belongs to the AAA ATPase family. RarA/MGS1/WRNIP1 subfamily.</text>
</comment>
<dbReference type="InterPro" id="IPR032423">
    <property type="entry name" value="AAA_assoc_2"/>
</dbReference>
<dbReference type="InterPro" id="IPR006642">
    <property type="entry name" value="Rad18_UBZ4"/>
</dbReference>
<evidence type="ECO:0000256" key="3">
    <source>
        <dbReference type="ARBA" id="ARBA00022723"/>
    </source>
</evidence>
<evidence type="ECO:0000256" key="9">
    <source>
        <dbReference type="ARBA" id="ARBA00023204"/>
    </source>
</evidence>
<evidence type="ECO:0000259" key="12">
    <source>
        <dbReference type="PROSITE" id="PS51908"/>
    </source>
</evidence>
<feature type="compositionally biased region" description="Polar residues" evidence="11">
    <location>
        <begin position="29"/>
        <end position="46"/>
    </location>
</feature>
<protein>
    <recommendedName>
        <fullName evidence="12">UBZ4-type domain-containing protein</fullName>
    </recommendedName>
</protein>
<gene>
    <name evidence="13" type="ORF">E3P90_02778</name>
</gene>
<dbReference type="InterPro" id="IPR027417">
    <property type="entry name" value="P-loop_NTPase"/>
</dbReference>
<dbReference type="GO" id="GO:0005634">
    <property type="term" value="C:nucleus"/>
    <property type="evidence" value="ECO:0007669"/>
    <property type="project" value="TreeGrafter"/>
</dbReference>
<evidence type="ECO:0000256" key="11">
    <source>
        <dbReference type="SAM" id="MobiDB-lite"/>
    </source>
</evidence>
<dbReference type="GO" id="GO:0003677">
    <property type="term" value="F:DNA binding"/>
    <property type="evidence" value="ECO:0007669"/>
    <property type="project" value="InterPro"/>
</dbReference>
<feature type="domain" description="UBZ4-type" evidence="12">
    <location>
        <begin position="3"/>
        <end position="31"/>
    </location>
</feature>
<dbReference type="FunFam" id="1.20.272.10:FF:000001">
    <property type="entry name" value="Putative AAA family ATPase"/>
    <property type="match status" value="1"/>
</dbReference>
<keyword evidence="6 10" id="KW-0863">Zinc-finger</keyword>
<dbReference type="CDD" id="cd18139">
    <property type="entry name" value="HLD_clamp_RarA"/>
    <property type="match status" value="1"/>
</dbReference>
<evidence type="ECO:0000256" key="10">
    <source>
        <dbReference type="PROSITE-ProRule" id="PRU01256"/>
    </source>
</evidence>
<feature type="compositionally biased region" description="Basic and acidic residues" evidence="11">
    <location>
        <begin position="73"/>
        <end position="98"/>
    </location>
</feature>
<dbReference type="FunFam" id="3.40.50.300:FF:000137">
    <property type="entry name" value="Replication-associated recombination protein A"/>
    <property type="match status" value="1"/>
</dbReference>
<evidence type="ECO:0000256" key="4">
    <source>
        <dbReference type="ARBA" id="ARBA00022741"/>
    </source>
</evidence>
<dbReference type="InterPro" id="IPR051314">
    <property type="entry name" value="AAA_ATPase_RarA/MGS1/WRNIP1"/>
</dbReference>
<evidence type="ECO:0000313" key="14">
    <source>
        <dbReference type="Proteomes" id="UP000306954"/>
    </source>
</evidence>
<dbReference type="GO" id="GO:0008047">
    <property type="term" value="F:enzyme activator activity"/>
    <property type="evidence" value="ECO:0007669"/>
    <property type="project" value="TreeGrafter"/>
</dbReference>
<dbReference type="PROSITE" id="PS51908">
    <property type="entry name" value="ZF_UBZ4"/>
    <property type="match status" value="1"/>
</dbReference>
<dbReference type="Pfam" id="PF16193">
    <property type="entry name" value="AAA_assoc_2"/>
    <property type="match status" value="1"/>
</dbReference>
<keyword evidence="7" id="KW-0862">Zinc</keyword>
<comment type="caution">
    <text evidence="13">The sequence shown here is derived from an EMBL/GenBank/DDBJ whole genome shotgun (WGS) entry which is preliminary data.</text>
</comment>
<name>A0A4T0H6B5_WALIC</name>
<dbReference type="SUPFAM" id="SSF48019">
    <property type="entry name" value="post-AAA+ oligomerization domain-like"/>
    <property type="match status" value="1"/>
</dbReference>
<evidence type="ECO:0000256" key="1">
    <source>
        <dbReference type="ARBA" id="ARBA00008959"/>
    </source>
</evidence>
<dbReference type="Proteomes" id="UP000306954">
    <property type="component" value="Unassembled WGS sequence"/>
</dbReference>
<dbReference type="GO" id="GO:0016887">
    <property type="term" value="F:ATP hydrolysis activity"/>
    <property type="evidence" value="ECO:0007669"/>
    <property type="project" value="InterPro"/>
</dbReference>
<evidence type="ECO:0000313" key="13">
    <source>
        <dbReference type="EMBL" id="TIB10673.1"/>
    </source>
</evidence>
<keyword evidence="3" id="KW-0479">Metal-binding</keyword>
<sequence length="607" mass="67218">MTTVKCPVCAIDLPSDAINDHLDKSCTLAKSPSKPRTSAIQNQIKNENGDWSFMTPASGSVSGSKTKKRKSASKSDAKKPASRVDDNDKDNDNDKNDSDSDLEIIPTQSKKKKAENTTHRQNKQKTDVPPAPIFTTKATQSTPNNLIQAQPLAERVRPTTIDGYVGQEDLMGENGILRSMILSDNIPSSIFWGPPGSGKTTLARIIAHRSNAKLKELSATNSGVAEAKQILDQAKTTLKLNGTRTILFIDEIHRYSKSQQDTFLPYMESGACVVIGATTENPSFKINNALLSRCHVYCLTKLSGEDITTMLRNALHKWRDQNAHHAHQAIEEIIDADFLRYLSSISDGDGRAALNSLEMVLRAVEIRHRSTTTKPTTKEDLLGSLKRSMVLKYDRDGDFHYDSISAFHKAVRGSCVDGALYWLARMVEAGEDALYIARRMVVIASEDVGMADCAALPLATATYQACQFIGLPECRINLAHCTVYLAEAAKSIRSYVGYNNAVDAVRNHPQYPVPIHLRNAPTQLMKSLGYGREYLYNPAYAHPVHQEYFPHDLPHDARLINREHKVHDQQLLDEWEKESVSVKSGDGQLHQQESSVQPAKCPKGLGK</sequence>
<feature type="region of interest" description="Disordered" evidence="11">
    <location>
        <begin position="577"/>
        <end position="607"/>
    </location>
</feature>
<dbReference type="Gene3D" id="3.40.50.300">
    <property type="entry name" value="P-loop containing nucleotide triphosphate hydrolases"/>
    <property type="match status" value="1"/>
</dbReference>
<evidence type="ECO:0000256" key="7">
    <source>
        <dbReference type="ARBA" id="ARBA00022833"/>
    </source>
</evidence>
<evidence type="ECO:0000256" key="8">
    <source>
        <dbReference type="ARBA" id="ARBA00022840"/>
    </source>
</evidence>
<dbReference type="InterPro" id="IPR021886">
    <property type="entry name" value="MgsA_C"/>
</dbReference>
<dbReference type="PANTHER" id="PTHR13779:SF7">
    <property type="entry name" value="ATPASE WRNIP1"/>
    <property type="match status" value="1"/>
</dbReference>
<dbReference type="SUPFAM" id="SSF52540">
    <property type="entry name" value="P-loop containing nucleoside triphosphate hydrolases"/>
    <property type="match status" value="1"/>
</dbReference>
<evidence type="ECO:0000256" key="5">
    <source>
        <dbReference type="ARBA" id="ARBA00022763"/>
    </source>
</evidence>
<dbReference type="Pfam" id="PF12002">
    <property type="entry name" value="MgsA_C"/>
    <property type="match status" value="1"/>
</dbReference>
<keyword evidence="4" id="KW-0547">Nucleotide-binding</keyword>
<dbReference type="InterPro" id="IPR008921">
    <property type="entry name" value="DNA_pol3_clamp-load_cplx_C"/>
</dbReference>
<dbReference type="GO" id="GO:0005524">
    <property type="term" value="F:ATP binding"/>
    <property type="evidence" value="ECO:0007669"/>
    <property type="project" value="UniProtKB-KW"/>
</dbReference>
<dbReference type="GO" id="GO:0006271">
    <property type="term" value="P:DNA strand elongation involved in DNA replication"/>
    <property type="evidence" value="ECO:0007669"/>
    <property type="project" value="UniProtKB-ARBA"/>
</dbReference>
<keyword evidence="9 10" id="KW-0234">DNA repair</keyword>
<keyword evidence="5 10" id="KW-0227">DNA damage</keyword>
<feature type="region of interest" description="Disordered" evidence="11">
    <location>
        <begin position="29"/>
        <end position="142"/>
    </location>
</feature>
<dbReference type="GO" id="GO:0017116">
    <property type="term" value="F:single-stranded DNA helicase activity"/>
    <property type="evidence" value="ECO:0007669"/>
    <property type="project" value="TreeGrafter"/>
</dbReference>
<organism evidence="13 14">
    <name type="scientific">Wallemia ichthyophaga</name>
    <dbReference type="NCBI Taxonomy" id="245174"/>
    <lineage>
        <taxon>Eukaryota</taxon>
        <taxon>Fungi</taxon>
        <taxon>Dikarya</taxon>
        <taxon>Basidiomycota</taxon>
        <taxon>Wallemiomycotina</taxon>
        <taxon>Wallemiomycetes</taxon>
        <taxon>Wallemiales</taxon>
        <taxon>Wallemiaceae</taxon>
        <taxon>Wallemia</taxon>
    </lineage>
</organism>